<comment type="caution">
    <text evidence="3">The sequence shown here is derived from an EMBL/GenBank/DDBJ whole genome shotgun (WGS) entry which is preliminary data.</text>
</comment>
<dbReference type="GO" id="GO:0016460">
    <property type="term" value="C:myosin II complex"/>
    <property type="evidence" value="ECO:0007669"/>
    <property type="project" value="TreeGrafter"/>
</dbReference>
<feature type="coiled-coil region" evidence="1">
    <location>
        <begin position="1291"/>
        <end position="1325"/>
    </location>
</feature>
<reference evidence="3" key="1">
    <citation type="submission" date="2021-12" db="EMBL/GenBank/DDBJ databases">
        <title>Prjna785345.</title>
        <authorList>
            <person name="Rujirawat T."/>
            <person name="Krajaejun T."/>
        </authorList>
    </citation>
    <scope>NUCLEOTIDE SEQUENCE</scope>
    <source>
        <strain evidence="3">Pi057C3</strain>
    </source>
</reference>
<feature type="compositionally biased region" description="Basic and acidic residues" evidence="2">
    <location>
        <begin position="2246"/>
        <end position="2296"/>
    </location>
</feature>
<feature type="coiled-coil region" evidence="1">
    <location>
        <begin position="2794"/>
        <end position="2863"/>
    </location>
</feature>
<name>A0AAD5Q656_PYTIN</name>
<dbReference type="PANTHER" id="PTHR45615:SF40">
    <property type="entry name" value="MYOSIN HEAVY CHAIN, NON-MUSCLE"/>
    <property type="match status" value="1"/>
</dbReference>
<feature type="coiled-coil region" evidence="1">
    <location>
        <begin position="2697"/>
        <end position="2738"/>
    </location>
</feature>
<feature type="compositionally biased region" description="Low complexity" evidence="2">
    <location>
        <begin position="2892"/>
        <end position="2906"/>
    </location>
</feature>
<proteinExistence type="predicted"/>
<feature type="region of interest" description="Disordered" evidence="2">
    <location>
        <begin position="2890"/>
        <end position="2916"/>
    </location>
</feature>
<organism evidence="3 4">
    <name type="scientific">Pythium insidiosum</name>
    <name type="common">Pythiosis disease agent</name>
    <dbReference type="NCBI Taxonomy" id="114742"/>
    <lineage>
        <taxon>Eukaryota</taxon>
        <taxon>Sar</taxon>
        <taxon>Stramenopiles</taxon>
        <taxon>Oomycota</taxon>
        <taxon>Peronosporomycetes</taxon>
        <taxon>Pythiales</taxon>
        <taxon>Pythiaceae</taxon>
        <taxon>Pythium</taxon>
    </lineage>
</organism>
<keyword evidence="4" id="KW-1185">Reference proteome</keyword>
<sequence>MSSVHDSDGFASSSSERSHDDGALQRRRARLPSHAAAARDLVGPQRRRESTSVRVHPLAVGAQSRRLHAAGSSHRRATAPPAVQSALPSSADRLKHLQIHMEQLQQLYSEELHLEEMAAREAFVQSVCTSSITLLRYCASRGTFFTAVRALVTQYLPASDARLFQVEWAGDTETETETETETQAGMALVQHDDSVVPVRYDNRQSIGIAGRAALETARLRPDDWKLIRDNAASTRSDDEGSRASSQEPLASARRRSSWLDRHLDCAVPLGSNHVLFAFTQDVAHRSAGWTAGIDLSSTPRKDNASPRFGAEPELVVVVICDATERRRPVAVLEALCTVHKSPLRVEFLDAFASLVAAAMETRSAICRPVTSSVAFQIVGDRDELPTRPVLAFDLGEDAKLVVLGDRFVNVAHDGALLRHLCGPLGSLISDKQRWKRQSDAQDRVLVALRAFFSTLAVAAASSSDHQSSLRSASRDAITELSSSLKDGSLRVLFDHESLVDFEHEYGYGSQCASVPLTLEAQYAALRRVVDQNESFASSSNVLAVAVPSFSPDCPDALSRAGVLLMLPSTDSYAPSSNTLREMLLPIVQSALSVVLALDSQRGLLHLVQQELVQLEDRCGQAERRQLELQALTNLAAQLTLSSATTAELVRSVNALESCSPLLSELNVLGLKLFAVDVDECEQLQTAWTVDPDDGRVVLFEHTNSPPSDSMARGIALFVLQQAAPLVYSPDHPSFDPSWRGRQRDGHQWFVGVPLVVDAVSAPAGVLEISLADATARDQFLESPVCGELTRTLASLLVAVQRADRVRADGESVQTAEREATAAAWDRWSHVVSACLVDDSDSGEHSSSPSWRESVVEKVSLLLPTADVVDLVVAHDDDERDTSLVARVLVETSNSRPTSEAFNVRHGAVFGQVEAVAVGNGSGVLVAAKQRAGSAFATHERQLLALCGAVVSWRITTTRRRRALERDVDALTGSNARLESQLVGFASAHRALERRSWVDASIAALWTTADAEDAAGRPLECLSTAVHALTADGLRVVVFWCEDATVNAWWQVEATGSQRRRDDGRIRHFVDSMISSSSSTSSDRRDDSESVVHELCGASRASERVVTAPLADHDGAIAVIAPSPSAAAELLSADGVTRLARAVSAYLQSHVRATERREAMQQLVVERERVTESERRWRQDQSAWLETALAAEARGSGVSWSDVVASVRRRLETRTNLQALRVDWDVSEGENTSALWTELSPSVSRRLLADAYIARWPPHRSMTIRWTPHGDDTPASVDCDALDAVALDVGMATQLIDRMRQLSDRLNETERELEATRDDARRLDRSLDAAASSRSRRSLVCETARALMASSSAVAVHQDGATATWLSQHGVALVAALPDLELWVVEAESETAWTLSPDGVRHVAPLKDGIVNGGECWGIHVDGAAAALLRWQHEPIEADERAEQEAEAEEGEDLRGDVELLVASIECVLLRLRRQDELQRAEKRQRLDAASHSRQLDDVCGVGSALAAALRRLHATWPLGPSVSLPSVLSSVERVLLDTFEGIESAQVLVVEASRSLAGERLTHVTSVVVAEQAAPWSSAQVLAALANERDPQPAVVCVDEHTGTTDADSERLLRYVFVATTFAVDTNARRQAVDAVATWLGTAIRGTTQASSLMTRLEAAAQERDATREELALVQQWLAHEQALRSELLDGTRRCLLAIETNEDENENTNEQELRALGQEMQLVAWRFTGCESVVVFAVEPAGGLRAITETAEAVDPRRRRRLEDAVAHWDPQRGVRLEHDDQATTLVVTSDGSVSAAAAVGLVVLHGSTTREDVETTLLPWLGLWLTRWQRVGTTRRCLHQLRGQITTLQSQRDARELEALERKRHLADVESRRLETTQRLDATSSLAMVLARWIEAAQALGPPEGAVWTALVAELSGLEALCGVQLLALEGNEWRRLAGSQSPDDDGQGHTAASPSTRALPLGASQSVTIETSARPSAPALRLVAVLKQDTVDLELLRESLTAAVHTASLRVDKLRTAERLALLESTRDRERSSHAAQAQELQAELESLRRFESRRSALIDGLLDGSDDDVWHRLTARLAPSIRSSALVQLWRSLEQRCRERLPLVASTWTGRAYVQLLGNAWAPERARESSVFACAAGQEGAFSWLSLARRPALWQCVAEAALTTERPADERRSTWLVPVVVSDQHVVGVLAIEGDGASLETDAKALLSSLAAAIAPRAEWIARVVGRKLSQRARKGAARRTAMKERKEEENEEQDGREPDAEARLEDNQRHNDQRPSGRRQEEAEAEAKAEHDDDDDDDDDDGGDNSDAERRRLVDRTRREASWLRALAAWLCRLQQVAESDDGSGASLRTAVHNDVRSVWTASGDRRKELLARVELFFVVGGRVSESLPPSSCEDHDASRLWLRSALAAAARARAGGYQLFKADAQRWLVLRDALRASEDENGDDEGDGDGDGMGHAGANAADCGLQVVLVLRTKRSSRHPLAALVDAADERTGLPLIARGIALSARRLLAAAMERRRALELCRELGASAQHDIGRLRSAHDALQRRLERETELHDLAAQWLVAAADEDAVGRGVVDVVQRWLACDDVTLLTTGPGSGPGSASAAPAPSSRGVVDVENVVRLRVPAPSASSAAPATLATVVVRLTPQHHARLCAEEDERALQSALARLATLAGVALAQARERAAQREREAALDTATRAVQTLQQDVAALETRNEQAAARAEELERELVRVRSVDAENAALREATERMQTQALAHARDRQALVAQVKRMETQLIEVNCQLEQSIRSEHQRLRLEDAHAELQARAQAAERKLLKRKLEAQRLADELVARRQQHERDQQEIAALRQELAVLSEKQQQQRVQSAHTAALDPSAVASVAVQAAHAHAEKSASHALLQQQQQMQLQREQADAKARRQRRLLRRLQQQEQQQRRKQLDLAQELRQLASLEVQEMRKRELAQRERALARHEALASPKPRARAAAAQLDVTPLWTAADERSGPPAVRPRD</sequence>
<dbReference type="GO" id="GO:0051015">
    <property type="term" value="F:actin filament binding"/>
    <property type="evidence" value="ECO:0007669"/>
    <property type="project" value="TreeGrafter"/>
</dbReference>
<dbReference type="PANTHER" id="PTHR45615">
    <property type="entry name" value="MYOSIN HEAVY CHAIN, NON-MUSCLE"/>
    <property type="match status" value="1"/>
</dbReference>
<feature type="region of interest" description="Disordered" evidence="2">
    <location>
        <begin position="1"/>
        <end position="59"/>
    </location>
</feature>
<gene>
    <name evidence="3" type="ORF">P43SY_008158</name>
</gene>
<dbReference type="Proteomes" id="UP001209570">
    <property type="component" value="Unassembled WGS sequence"/>
</dbReference>
<feature type="compositionally biased region" description="Acidic residues" evidence="2">
    <location>
        <begin position="2297"/>
        <end position="2311"/>
    </location>
</feature>
<dbReference type="GO" id="GO:0000146">
    <property type="term" value="F:microfilament motor activity"/>
    <property type="evidence" value="ECO:0007669"/>
    <property type="project" value="TreeGrafter"/>
</dbReference>
<dbReference type="GO" id="GO:0005737">
    <property type="term" value="C:cytoplasm"/>
    <property type="evidence" value="ECO:0007669"/>
    <property type="project" value="TreeGrafter"/>
</dbReference>
<protein>
    <submittedName>
        <fullName evidence="3">Uncharacterized protein</fullName>
    </submittedName>
</protein>
<evidence type="ECO:0000256" key="2">
    <source>
        <dbReference type="SAM" id="MobiDB-lite"/>
    </source>
</evidence>
<dbReference type="EMBL" id="JAKCXM010000184">
    <property type="protein sequence ID" value="KAJ0399400.1"/>
    <property type="molecule type" value="Genomic_DNA"/>
</dbReference>
<evidence type="ECO:0000256" key="1">
    <source>
        <dbReference type="SAM" id="Coils"/>
    </source>
</evidence>
<evidence type="ECO:0000313" key="3">
    <source>
        <dbReference type="EMBL" id="KAJ0399400.1"/>
    </source>
</evidence>
<dbReference type="GO" id="GO:0032982">
    <property type="term" value="C:myosin filament"/>
    <property type="evidence" value="ECO:0007669"/>
    <property type="project" value="TreeGrafter"/>
</dbReference>
<accession>A0AAD5Q656</accession>
<feature type="region of interest" description="Disordered" evidence="2">
    <location>
        <begin position="2236"/>
        <end position="2314"/>
    </location>
</feature>
<feature type="coiled-coil region" evidence="1">
    <location>
        <begin position="597"/>
        <end position="631"/>
    </location>
</feature>
<feature type="region of interest" description="Disordered" evidence="2">
    <location>
        <begin position="231"/>
        <end position="251"/>
    </location>
</feature>
<evidence type="ECO:0000313" key="4">
    <source>
        <dbReference type="Proteomes" id="UP001209570"/>
    </source>
</evidence>
<keyword evidence="1" id="KW-0175">Coiled coil</keyword>
<feature type="region of interest" description="Disordered" evidence="2">
    <location>
        <begin position="1939"/>
        <end position="1964"/>
    </location>
</feature>